<accession>A0A831UCY2</accession>
<name>A0A831UCY2_GEOME</name>
<reference evidence="1" key="1">
    <citation type="journal article" date="2020" name="mSystems">
        <title>Genome- and Community-Level Interaction Insights into Carbon Utilization and Element Cycling Functions of Hydrothermarchaeota in Hydrothermal Sediment.</title>
        <authorList>
            <person name="Zhou Z."/>
            <person name="Liu Y."/>
            <person name="Xu W."/>
            <person name="Pan J."/>
            <person name="Luo Z.H."/>
            <person name="Li M."/>
        </authorList>
    </citation>
    <scope>NUCLEOTIDE SEQUENCE [LARGE SCALE GENOMIC DNA]</scope>
    <source>
        <strain evidence="1">SpSt-349</strain>
    </source>
</reference>
<organism evidence="1">
    <name type="scientific">Geobacter metallireducens</name>
    <dbReference type="NCBI Taxonomy" id="28232"/>
    <lineage>
        <taxon>Bacteria</taxon>
        <taxon>Pseudomonadati</taxon>
        <taxon>Thermodesulfobacteriota</taxon>
        <taxon>Desulfuromonadia</taxon>
        <taxon>Geobacterales</taxon>
        <taxon>Geobacteraceae</taxon>
        <taxon>Geobacter</taxon>
    </lineage>
</organism>
<gene>
    <name evidence="1" type="ORF">ENQ87_07470</name>
</gene>
<proteinExistence type="predicted"/>
<dbReference type="EMBL" id="DSOV01000034">
    <property type="protein sequence ID" value="HEN42202.1"/>
    <property type="molecule type" value="Genomic_DNA"/>
</dbReference>
<comment type="caution">
    <text evidence="1">The sequence shown here is derived from an EMBL/GenBank/DDBJ whole genome shotgun (WGS) entry which is preliminary data.</text>
</comment>
<evidence type="ECO:0000313" key="1">
    <source>
        <dbReference type="EMBL" id="HEN42202.1"/>
    </source>
</evidence>
<protein>
    <submittedName>
        <fullName evidence="1">Uncharacterized protein</fullName>
    </submittedName>
</protein>
<sequence length="76" mass="7846">MKRLFGRNKAAGEPEEKITDAMLGTGEAMCTCAALVADMIVDAGQEGASVSALLEKVKSGEAVPPKAEDPGPRECP</sequence>
<dbReference type="AlphaFoldDB" id="A0A831UCY2"/>